<dbReference type="RefSeq" id="WP_103427314.1">
    <property type="nucleotide sequence ID" value="NZ_CP026309.1"/>
</dbReference>
<dbReference type="Proteomes" id="UP000236584">
    <property type="component" value="Chromosome"/>
</dbReference>
<organism evidence="2 3">
    <name type="scientific">Salinigranum rubrum</name>
    <dbReference type="NCBI Taxonomy" id="755307"/>
    <lineage>
        <taxon>Archaea</taxon>
        <taxon>Methanobacteriati</taxon>
        <taxon>Methanobacteriota</taxon>
        <taxon>Stenosarchaea group</taxon>
        <taxon>Halobacteria</taxon>
        <taxon>Halobacteriales</taxon>
        <taxon>Haloferacaceae</taxon>
        <taxon>Salinigranum</taxon>
    </lineage>
</organism>
<dbReference type="InterPro" id="IPR052541">
    <property type="entry name" value="SQRD"/>
</dbReference>
<keyword evidence="3" id="KW-1185">Reference proteome</keyword>
<name>A0A2I8VP00_9EURY</name>
<dbReference type="EMBL" id="CP026309">
    <property type="protein sequence ID" value="AUV83625.1"/>
    <property type="molecule type" value="Genomic_DNA"/>
</dbReference>
<dbReference type="PANTHER" id="PTHR43755">
    <property type="match status" value="1"/>
</dbReference>
<dbReference type="GO" id="GO:0016491">
    <property type="term" value="F:oxidoreductase activity"/>
    <property type="evidence" value="ECO:0007669"/>
    <property type="project" value="InterPro"/>
</dbReference>
<evidence type="ECO:0000313" key="3">
    <source>
        <dbReference type="Proteomes" id="UP000236584"/>
    </source>
</evidence>
<dbReference type="GeneID" id="35594403"/>
<protein>
    <submittedName>
        <fullName evidence="2">Pyridine nucleotide-disulfide oxidoreductase</fullName>
    </submittedName>
</protein>
<dbReference type="Pfam" id="PF07992">
    <property type="entry name" value="Pyr_redox_2"/>
    <property type="match status" value="1"/>
</dbReference>
<feature type="domain" description="FAD/NAD(P)-binding" evidence="1">
    <location>
        <begin position="4"/>
        <end position="305"/>
    </location>
</feature>
<dbReference type="PANTHER" id="PTHR43755:SF1">
    <property type="entry name" value="FAD-DEPENDENT PYRIDINE NUCLEOTIDE-DISULPHIDE OXIDOREDUCTASE"/>
    <property type="match status" value="1"/>
</dbReference>
<proteinExistence type="predicted"/>
<dbReference type="SUPFAM" id="SSF51905">
    <property type="entry name" value="FAD/NAD(P)-binding domain"/>
    <property type="match status" value="2"/>
</dbReference>
<reference evidence="2 3" key="1">
    <citation type="submission" date="2018-01" db="EMBL/GenBank/DDBJ databases">
        <title>Complete genome sequence of Salinigranum rubrum GX10T, an extremely halophilic archaeon isolated from a marine solar saltern.</title>
        <authorList>
            <person name="Han S."/>
        </authorList>
    </citation>
    <scope>NUCLEOTIDE SEQUENCE [LARGE SCALE GENOMIC DNA]</scope>
    <source>
        <strain evidence="2 3">GX10</strain>
    </source>
</reference>
<dbReference type="Gene3D" id="3.50.50.60">
    <property type="entry name" value="FAD/NAD(P)-binding domain"/>
    <property type="match status" value="2"/>
</dbReference>
<accession>A0A2I8VP00</accession>
<evidence type="ECO:0000313" key="2">
    <source>
        <dbReference type="EMBL" id="AUV83625.1"/>
    </source>
</evidence>
<dbReference type="AlphaFoldDB" id="A0A2I8VP00"/>
<sequence length="380" mass="41539">MTQRIVIVGAGTGGSVLANRLADRLAPDIDAGDVEVTLVNESEMHVYKPIWLYVAFGKRDPEDGVRPVVDLVDPRVSLRFSRVEAIDAEEKRLALNGGDTLAYDYLVLATGARIVPDEVPGLQEAGHDFYSEEGAIALRDALADFTEGHLVLSVVGTPHMCPAAPLEFVFMADDWLRERGIRDQVDITYTYPIQRVHGKPTIAEWAAPRMDARDIRAETFFNVETVDAEAGVLKSLEGEELAYDLLVTIPPHDGVPMIREAGLGDDGWVAVDRTTLEATHADDVFALGDAADVPAPKAGSAAHYQASVVADRLTSLVHGQVPTATYDGKVVCFLEAGMDEATFVSFDYTHEPQLRPESRPVHWAKLAYNESYWLTARGLL</sequence>
<dbReference type="KEGG" id="srub:C2R22_19885"/>
<dbReference type="PRINTS" id="PR00368">
    <property type="entry name" value="FADPNR"/>
</dbReference>
<gene>
    <name evidence="2" type="ORF">C2R22_19885</name>
</gene>
<dbReference type="InterPro" id="IPR023753">
    <property type="entry name" value="FAD/NAD-binding_dom"/>
</dbReference>
<dbReference type="OrthoDB" id="38899at2157"/>
<evidence type="ECO:0000259" key="1">
    <source>
        <dbReference type="Pfam" id="PF07992"/>
    </source>
</evidence>
<dbReference type="InterPro" id="IPR036188">
    <property type="entry name" value="FAD/NAD-bd_sf"/>
</dbReference>